<dbReference type="AlphaFoldDB" id="A0AA37KQK7"/>
<keyword evidence="1" id="KW-0732">Signal</keyword>
<evidence type="ECO:0000256" key="1">
    <source>
        <dbReference type="SAM" id="SignalP"/>
    </source>
</evidence>
<evidence type="ECO:0000313" key="3">
    <source>
        <dbReference type="EMBL" id="GKI20355.1"/>
    </source>
</evidence>
<dbReference type="PROSITE" id="PS51257">
    <property type="entry name" value="PROKAR_LIPOPROTEIN"/>
    <property type="match status" value="1"/>
</dbReference>
<name>A0AA37KQK7_9BACT</name>
<dbReference type="RefSeq" id="WP_195290345.1">
    <property type="nucleotide sequence ID" value="NZ_AP025581.1"/>
</dbReference>
<dbReference type="InterPro" id="IPR018711">
    <property type="entry name" value="NAGPA"/>
</dbReference>
<reference evidence="3" key="1">
    <citation type="submission" date="2022-01" db="EMBL/GenBank/DDBJ databases">
        <title>Novel bile acid biosynthetic pathways are enriched in the microbiome of centenarians.</title>
        <authorList>
            <person name="Sato Y."/>
            <person name="Atarashi K."/>
            <person name="Plichta R.D."/>
            <person name="Arai Y."/>
            <person name="Sasajima S."/>
            <person name="Kearney M.S."/>
            <person name="Suda W."/>
            <person name="Takeshita K."/>
            <person name="Sasaki T."/>
            <person name="Okamoto S."/>
            <person name="Skelly N.A."/>
            <person name="Okamura Y."/>
            <person name="Vlamakis H."/>
            <person name="Li Y."/>
            <person name="Tanoue T."/>
            <person name="Takei H."/>
            <person name="Nittono H."/>
            <person name="Narushima S."/>
            <person name="Irie J."/>
            <person name="Itoh H."/>
            <person name="Moriya K."/>
            <person name="Sugiura Y."/>
            <person name="Suematsu M."/>
            <person name="Moritoki N."/>
            <person name="Shibata S."/>
            <person name="Littman R.D."/>
            <person name="Fischbach A.M."/>
            <person name="Uwamino Y."/>
            <person name="Inoue T."/>
            <person name="Honda A."/>
            <person name="Hattori M."/>
            <person name="Murai T."/>
            <person name="Xavier J.R."/>
            <person name="Hirose N."/>
            <person name="Honda K."/>
        </authorList>
    </citation>
    <scope>NUCLEOTIDE SEQUENCE</scope>
    <source>
        <strain evidence="3">CE91-St16</strain>
    </source>
</reference>
<organism evidence="3 4">
    <name type="scientific">Alistipes finegoldii</name>
    <dbReference type="NCBI Taxonomy" id="214856"/>
    <lineage>
        <taxon>Bacteria</taxon>
        <taxon>Pseudomonadati</taxon>
        <taxon>Bacteroidota</taxon>
        <taxon>Bacteroidia</taxon>
        <taxon>Bacteroidales</taxon>
        <taxon>Rikenellaceae</taxon>
        <taxon>Alistipes</taxon>
    </lineage>
</organism>
<protein>
    <recommendedName>
        <fullName evidence="2">Phosphodiester glycosidase domain-containing protein</fullName>
    </recommendedName>
</protein>
<dbReference type="PANTHER" id="PTHR40446:SF2">
    <property type="entry name" value="N-ACETYLGLUCOSAMINE-1-PHOSPHODIESTER ALPHA-N-ACETYLGLUCOSAMINIDASE"/>
    <property type="match status" value="1"/>
</dbReference>
<proteinExistence type="predicted"/>
<dbReference type="PANTHER" id="PTHR40446">
    <property type="entry name" value="N-ACETYLGLUCOSAMINE-1-PHOSPHODIESTER ALPHA-N-ACETYLGLUCOSAMINIDASE"/>
    <property type="match status" value="1"/>
</dbReference>
<evidence type="ECO:0000259" key="2">
    <source>
        <dbReference type="Pfam" id="PF09992"/>
    </source>
</evidence>
<dbReference type="EMBL" id="BQOL01000002">
    <property type="protein sequence ID" value="GKI20355.1"/>
    <property type="molecule type" value="Genomic_DNA"/>
</dbReference>
<feature type="chain" id="PRO_5041332618" description="Phosphodiester glycosidase domain-containing protein" evidence="1">
    <location>
        <begin position="24"/>
        <end position="323"/>
    </location>
</feature>
<feature type="domain" description="Phosphodiester glycosidase" evidence="2">
    <location>
        <begin position="131"/>
        <end position="319"/>
    </location>
</feature>
<comment type="caution">
    <text evidence="3">The sequence shown here is derived from an EMBL/GenBank/DDBJ whole genome shotgun (WGS) entry which is preliminary data.</text>
</comment>
<dbReference type="Pfam" id="PF09992">
    <property type="entry name" value="NAGPA"/>
    <property type="match status" value="1"/>
</dbReference>
<evidence type="ECO:0000313" key="4">
    <source>
        <dbReference type="Proteomes" id="UP001055105"/>
    </source>
</evidence>
<gene>
    <name evidence="3" type="ORF">CE91St16_32630</name>
</gene>
<dbReference type="Proteomes" id="UP001055105">
    <property type="component" value="Unassembled WGS sequence"/>
</dbReference>
<sequence length="323" mass="34674">MKNNCYIKLLFSGLFVLAGFAFCGCNDDPEYTRYEAVPRSEIGRKLVEGTNLIAHISVDSTYVLANGASVTELRYLSASGLAMAAFFFEIDLTSPDIALEVCTPQNKPIGVGFEPVTQQAMHVDAEGHRVLGGTNADFGSETQKGPQGIFWKDGVAQKTVFNTTPARPRSFFAIRTDKRAVAAAAADYDEIAASKVIYEAVGGGPVLVDDGVVPIPPDPNDLSVEPRTCIGVSEDGTKVWIMVVDGRNFYYSNGMSFVELGQFMKAVGSYDAINLDGGGSSTFFVRSAPGFSADDRFEIRNWPTDGGGVERAVCNGLLIVSNK</sequence>
<accession>A0AA37KQK7</accession>
<feature type="signal peptide" evidence="1">
    <location>
        <begin position="1"/>
        <end position="23"/>
    </location>
</feature>